<protein>
    <submittedName>
        <fullName evidence="1">Uncharacterized protein</fullName>
    </submittedName>
</protein>
<reference evidence="1" key="1">
    <citation type="submission" date="2021-02" db="EMBL/GenBank/DDBJ databases">
        <authorList>
            <consortium name="DOE Joint Genome Institute"/>
            <person name="Ahrendt S."/>
            <person name="Looney B.P."/>
            <person name="Miyauchi S."/>
            <person name="Morin E."/>
            <person name="Drula E."/>
            <person name="Courty P.E."/>
            <person name="Chicoki N."/>
            <person name="Fauchery L."/>
            <person name="Kohler A."/>
            <person name="Kuo A."/>
            <person name="Labutti K."/>
            <person name="Pangilinan J."/>
            <person name="Lipzen A."/>
            <person name="Riley R."/>
            <person name="Andreopoulos W."/>
            <person name="He G."/>
            <person name="Johnson J."/>
            <person name="Barry K.W."/>
            <person name="Grigoriev I.V."/>
            <person name="Nagy L."/>
            <person name="Hibbett D."/>
            <person name="Henrissat B."/>
            <person name="Matheny P.B."/>
            <person name="Labbe J."/>
            <person name="Martin F."/>
        </authorList>
    </citation>
    <scope>NUCLEOTIDE SEQUENCE</scope>
    <source>
        <strain evidence="1">FP105234-sp</strain>
    </source>
</reference>
<reference evidence="1" key="2">
    <citation type="journal article" date="2022" name="New Phytol.">
        <title>Evolutionary transition to the ectomycorrhizal habit in the genomes of a hyperdiverse lineage of mushroom-forming fungi.</title>
        <authorList>
            <person name="Looney B."/>
            <person name="Miyauchi S."/>
            <person name="Morin E."/>
            <person name="Drula E."/>
            <person name="Courty P.E."/>
            <person name="Kohler A."/>
            <person name="Kuo A."/>
            <person name="LaButti K."/>
            <person name="Pangilinan J."/>
            <person name="Lipzen A."/>
            <person name="Riley R."/>
            <person name="Andreopoulos W."/>
            <person name="He G."/>
            <person name="Johnson J."/>
            <person name="Nolan M."/>
            <person name="Tritt A."/>
            <person name="Barry K.W."/>
            <person name="Grigoriev I.V."/>
            <person name="Nagy L.G."/>
            <person name="Hibbett D."/>
            <person name="Henrissat B."/>
            <person name="Matheny P.B."/>
            <person name="Labbe J."/>
            <person name="Martin F.M."/>
        </authorList>
    </citation>
    <scope>NUCLEOTIDE SEQUENCE</scope>
    <source>
        <strain evidence="1">FP105234-sp</strain>
    </source>
</reference>
<sequence length="690" mass="74111">MPTDKSLFTPLLPISPRNAAGSANLPSACSLAIFLLRCYADLQTFLLLVLWQFFFYAATSSSQQLMSPFVVPLAVRSPYLSYWHAIGPGTLLPDAGRPETSYPNTAGGWHGLVIVDGTTYVWLSDASVANQQAGVSVDMDLTPTRTIVTIRAGQVKLTATFLSPIEPGDWIRQSIPFSHVAVGARSLDGAPHSVQIYSAIGAQWATGNSSTSLIASAMSTSSSLILSSTVLYPVPYAEDATGLPQSGTVFYATKPGHSVTFEIGECNDILSMMQHSRALNNTVYNGTSNYVAGARPCLGLAHDLGIIATTPRSIFWVVGSYRDAAVQYDALSGNVQARNLYFNANSSLLAGNLSGLVDFVLNDYGDALARAVNLDERILGAANNVPATYADLLSIAARQAFGATELTIGKGSDGAWNQSDAMLFMKDIGATNPNRVNAVETLHASFPVFMVIDPTLGPPLLEPLLQFQSSSSYPNKYAAPDAGSIYPKVRGNDSHHHYGVEHTSSMLIMTCAHFRTSGDRSLVQRYYSVFKSWTDYLVANALYTDNQGSTDGGSGSNQTNLALKGVIAIQAMSIMSFAVNELRDATQYSEVATGLATRWANLALGSDKHMLATYGEESSWTLGYNLFADRWLRTELINPSIYEAQTELLIRLTTSAPDTFFGVSTDSTGVVAVSQCKCQRAPRLQVASAE</sequence>
<gene>
    <name evidence="1" type="ORF">FA95DRAFT_825625</name>
</gene>
<dbReference type="EMBL" id="MU276171">
    <property type="protein sequence ID" value="KAI0040745.1"/>
    <property type="molecule type" value="Genomic_DNA"/>
</dbReference>
<dbReference type="Proteomes" id="UP000814033">
    <property type="component" value="Unassembled WGS sequence"/>
</dbReference>
<evidence type="ECO:0000313" key="2">
    <source>
        <dbReference type="Proteomes" id="UP000814033"/>
    </source>
</evidence>
<name>A0ACB8R9Y4_9AGAM</name>
<proteinExistence type="predicted"/>
<organism evidence="1 2">
    <name type="scientific">Auriscalpium vulgare</name>
    <dbReference type="NCBI Taxonomy" id="40419"/>
    <lineage>
        <taxon>Eukaryota</taxon>
        <taxon>Fungi</taxon>
        <taxon>Dikarya</taxon>
        <taxon>Basidiomycota</taxon>
        <taxon>Agaricomycotina</taxon>
        <taxon>Agaricomycetes</taxon>
        <taxon>Russulales</taxon>
        <taxon>Auriscalpiaceae</taxon>
        <taxon>Auriscalpium</taxon>
    </lineage>
</organism>
<keyword evidence="2" id="KW-1185">Reference proteome</keyword>
<accession>A0ACB8R9Y4</accession>
<comment type="caution">
    <text evidence="1">The sequence shown here is derived from an EMBL/GenBank/DDBJ whole genome shotgun (WGS) entry which is preliminary data.</text>
</comment>
<evidence type="ECO:0000313" key="1">
    <source>
        <dbReference type="EMBL" id="KAI0040745.1"/>
    </source>
</evidence>